<feature type="compositionally biased region" description="Low complexity" evidence="2">
    <location>
        <begin position="251"/>
        <end position="261"/>
    </location>
</feature>
<dbReference type="PROSITE" id="PS50005">
    <property type="entry name" value="TPR"/>
    <property type="match status" value="1"/>
</dbReference>
<evidence type="ECO:0000259" key="3">
    <source>
        <dbReference type="Pfam" id="PF00085"/>
    </source>
</evidence>
<feature type="compositionally biased region" description="Low complexity" evidence="2">
    <location>
        <begin position="195"/>
        <end position="210"/>
    </location>
</feature>
<dbReference type="SMART" id="SM00028">
    <property type="entry name" value="TPR"/>
    <property type="match status" value="7"/>
</dbReference>
<comment type="caution">
    <text evidence="4">The sequence shown here is derived from an EMBL/GenBank/DDBJ whole genome shotgun (WGS) entry which is preliminary data.</text>
</comment>
<evidence type="ECO:0000313" key="5">
    <source>
        <dbReference type="Proteomes" id="UP001633002"/>
    </source>
</evidence>
<sequence>MAAQCQAQSAAKKISPSRFDLYGDIFSAHLYGSSATTNGNNNITDRLQKYSTDYNERRMSSRDTHLANVGFREEGRRPAAVAPCKLEAPATPTSRGSPATPTTRVPPYADSGYRDYHYHQQQQQQQGNGDPNWDRRNSNGVCASPSRAGAGKAGAGAEMGAYLHHYHTKEVAQAAAAAAAVAAAEAAATAVKNVLANSRSPQSPQPRESSNFPSTPVTPSSGIGRFRHSGELSTPPSGRSRHSGEQTTPPSSGGRSSSNRSGEFDRNNTRAAAGAQPMDPGFAYGEILKGVGNLNSYDEGHHPSGRVSSDGRGGRAESPKSCSSSSAGSSSGGSPTVGRRIVNFGNILPSGGSLKLGSSSPVPHPGLARSNGGMGQSRRSNSADFPSGTLKKMYAAGRSGYDGGGNGVYTGVGLNPKGSMSNTTSPTNSVGTVSPSPHYTDSFSSNAAAASAAASGAKFAAAAAVDHQVMKSAGSSADAEELKNAGNEKYKKGHFSEALALYDKAIALAPEKAAYRSNRAAALTGLGRLPEAVQECLHAVRLDVNYTRAHHRLACLYLRLGQIDNARKYFKSAGPQADWEDTQRMMVIEKHLLRCNQARKMQDWHALVRVADAAIIAGADSAPQILAYKSEALLKLHRPEEADEVFANVRKVEEVLKRQSFSAINVVVLVIQAEIDMALGRFEAAVLSAERASQLASNDLEVSAVRKKARAVAAARKLGNDLFKAGRYVEAVTAYGEGLEADMENAVLLCNRATCRAKLGQWEKAVEDCNAALEVHPTYIKALLRRAQSYFMLERLDDALRDYEVLRMELPGDVEVRRGLFDVQVALKKSKGEDTFKLRFGGDVENVTTNEQFQEAVTSPGVAIVEFSTRWSERCKLIAPFVDNLCKRYLSLNFLKVDVDDLPYLAKVENVNSVPTFKVYRNGSKVLELIGPNEQALERAVIHYSL</sequence>
<dbReference type="InterPro" id="IPR011990">
    <property type="entry name" value="TPR-like_helical_dom_sf"/>
</dbReference>
<dbReference type="SUPFAM" id="SSF52833">
    <property type="entry name" value="Thioredoxin-like"/>
    <property type="match status" value="1"/>
</dbReference>
<evidence type="ECO:0000313" key="4">
    <source>
        <dbReference type="EMBL" id="KAL3680795.1"/>
    </source>
</evidence>
<keyword evidence="5" id="KW-1185">Reference proteome</keyword>
<feature type="compositionally biased region" description="Low complexity" evidence="2">
    <location>
        <begin position="321"/>
        <end position="334"/>
    </location>
</feature>
<reference evidence="4 5" key="1">
    <citation type="submission" date="2024-09" db="EMBL/GenBank/DDBJ databases">
        <title>Chromosome-scale assembly of Riccia sorocarpa.</title>
        <authorList>
            <person name="Paukszto L."/>
        </authorList>
    </citation>
    <scope>NUCLEOTIDE SEQUENCE [LARGE SCALE GENOMIC DNA]</scope>
    <source>
        <strain evidence="4">LP-2024</strain>
        <tissue evidence="4">Aerial parts of the thallus</tissue>
    </source>
</reference>
<dbReference type="Gene3D" id="3.40.30.10">
    <property type="entry name" value="Glutaredoxin"/>
    <property type="match status" value="1"/>
</dbReference>
<dbReference type="EMBL" id="JBJQOH010000007">
    <property type="protein sequence ID" value="KAL3680795.1"/>
    <property type="molecule type" value="Genomic_DNA"/>
</dbReference>
<dbReference type="Pfam" id="PF00515">
    <property type="entry name" value="TPR_1"/>
    <property type="match status" value="1"/>
</dbReference>
<dbReference type="CDD" id="cd02947">
    <property type="entry name" value="TRX_family"/>
    <property type="match status" value="1"/>
</dbReference>
<feature type="compositionally biased region" description="Low complexity" evidence="2">
    <location>
        <begin position="348"/>
        <end position="361"/>
    </location>
</feature>
<dbReference type="Gene3D" id="1.25.40.10">
    <property type="entry name" value="Tetratricopeptide repeat domain"/>
    <property type="match status" value="1"/>
</dbReference>
<dbReference type="InterPro" id="IPR013766">
    <property type="entry name" value="Thioredoxin_domain"/>
</dbReference>
<dbReference type="InterPro" id="IPR044534">
    <property type="entry name" value="TTL1-4"/>
</dbReference>
<gene>
    <name evidence="4" type="ORF">R1sor_023751</name>
</gene>
<feature type="region of interest" description="Disordered" evidence="2">
    <location>
        <begin position="70"/>
        <end position="153"/>
    </location>
</feature>
<protein>
    <recommendedName>
        <fullName evidence="3">Thioredoxin domain-containing protein</fullName>
    </recommendedName>
</protein>
<proteinExistence type="predicted"/>
<dbReference type="InterPro" id="IPR036249">
    <property type="entry name" value="Thioredoxin-like_sf"/>
</dbReference>
<evidence type="ECO:0000256" key="2">
    <source>
        <dbReference type="SAM" id="MobiDB-lite"/>
    </source>
</evidence>
<dbReference type="Pfam" id="PF13181">
    <property type="entry name" value="TPR_8"/>
    <property type="match status" value="1"/>
</dbReference>
<organism evidence="4 5">
    <name type="scientific">Riccia sorocarpa</name>
    <dbReference type="NCBI Taxonomy" id="122646"/>
    <lineage>
        <taxon>Eukaryota</taxon>
        <taxon>Viridiplantae</taxon>
        <taxon>Streptophyta</taxon>
        <taxon>Embryophyta</taxon>
        <taxon>Marchantiophyta</taxon>
        <taxon>Marchantiopsida</taxon>
        <taxon>Marchantiidae</taxon>
        <taxon>Marchantiales</taxon>
        <taxon>Ricciaceae</taxon>
        <taxon>Riccia</taxon>
    </lineage>
</organism>
<dbReference type="Proteomes" id="UP001633002">
    <property type="component" value="Unassembled WGS sequence"/>
</dbReference>
<evidence type="ECO:0000256" key="1">
    <source>
        <dbReference type="PROSITE-ProRule" id="PRU00339"/>
    </source>
</evidence>
<feature type="compositionally biased region" description="Polar residues" evidence="2">
    <location>
        <begin position="91"/>
        <end position="103"/>
    </location>
</feature>
<dbReference type="InterPro" id="IPR019734">
    <property type="entry name" value="TPR_rpt"/>
</dbReference>
<feature type="compositionally biased region" description="Polar residues" evidence="2">
    <location>
        <begin position="211"/>
        <end position="221"/>
    </location>
</feature>
<dbReference type="PANTHER" id="PTHR46050">
    <property type="entry name" value="TPR REPEAT-CONTAINING THIOREDOXIN"/>
    <property type="match status" value="1"/>
</dbReference>
<feature type="repeat" description="TPR" evidence="1">
    <location>
        <begin position="479"/>
        <end position="512"/>
    </location>
</feature>
<name>A0ABD3GRR6_9MARC</name>
<dbReference type="AlphaFoldDB" id="A0ABD3GRR6"/>
<accession>A0ABD3GRR6</accession>
<dbReference type="GO" id="GO:0006950">
    <property type="term" value="P:response to stress"/>
    <property type="evidence" value="ECO:0007669"/>
    <property type="project" value="UniProtKB-ARBA"/>
</dbReference>
<dbReference type="Pfam" id="PF00085">
    <property type="entry name" value="Thioredoxin"/>
    <property type="match status" value="1"/>
</dbReference>
<dbReference type="SUPFAM" id="SSF48452">
    <property type="entry name" value="TPR-like"/>
    <property type="match status" value="2"/>
</dbReference>
<keyword evidence="1" id="KW-0802">TPR repeat</keyword>
<feature type="domain" description="Thioredoxin" evidence="3">
    <location>
        <begin position="847"/>
        <end position="939"/>
    </location>
</feature>
<dbReference type="Pfam" id="PF13432">
    <property type="entry name" value="TPR_16"/>
    <property type="match status" value="1"/>
</dbReference>
<dbReference type="PANTHER" id="PTHR46050:SF29">
    <property type="entry name" value="TPR REPEAT-CONTAINING THIOREDOXIN TTL4"/>
    <property type="match status" value="1"/>
</dbReference>
<feature type="region of interest" description="Disordered" evidence="2">
    <location>
        <begin position="295"/>
        <end position="387"/>
    </location>
</feature>
<feature type="region of interest" description="Disordered" evidence="2">
    <location>
        <begin position="195"/>
        <end position="279"/>
    </location>
</feature>